<reference evidence="1" key="1">
    <citation type="submission" date="2014-11" db="EMBL/GenBank/DDBJ databases">
        <authorList>
            <person name="Amaro Gonzalez C."/>
        </authorList>
    </citation>
    <scope>NUCLEOTIDE SEQUENCE</scope>
</reference>
<protein>
    <recommendedName>
        <fullName evidence="2">Tc1-like transposase DDE domain-containing protein</fullName>
    </recommendedName>
</protein>
<dbReference type="EMBL" id="GBXM01075658">
    <property type="protein sequence ID" value="JAH32919.1"/>
    <property type="molecule type" value="Transcribed_RNA"/>
</dbReference>
<reference evidence="1" key="2">
    <citation type="journal article" date="2015" name="Fish Shellfish Immunol.">
        <title>Early steps in the European eel (Anguilla anguilla)-Vibrio vulnificus interaction in the gills: Role of the RtxA13 toxin.</title>
        <authorList>
            <person name="Callol A."/>
            <person name="Pajuelo D."/>
            <person name="Ebbesson L."/>
            <person name="Teles M."/>
            <person name="MacKenzie S."/>
            <person name="Amaro C."/>
        </authorList>
    </citation>
    <scope>NUCLEOTIDE SEQUENCE</scope>
</reference>
<name>A0A0E9RUY3_ANGAN</name>
<accession>A0A0E9RUY3</accession>
<proteinExistence type="predicted"/>
<evidence type="ECO:0000313" key="1">
    <source>
        <dbReference type="EMBL" id="JAH32919.1"/>
    </source>
</evidence>
<evidence type="ECO:0008006" key="2">
    <source>
        <dbReference type="Google" id="ProtNLM"/>
    </source>
</evidence>
<dbReference type="GO" id="GO:0003676">
    <property type="term" value="F:nucleic acid binding"/>
    <property type="evidence" value="ECO:0007669"/>
    <property type="project" value="InterPro"/>
</dbReference>
<organism evidence="1">
    <name type="scientific">Anguilla anguilla</name>
    <name type="common">European freshwater eel</name>
    <name type="synonym">Muraena anguilla</name>
    <dbReference type="NCBI Taxonomy" id="7936"/>
    <lineage>
        <taxon>Eukaryota</taxon>
        <taxon>Metazoa</taxon>
        <taxon>Chordata</taxon>
        <taxon>Craniata</taxon>
        <taxon>Vertebrata</taxon>
        <taxon>Euteleostomi</taxon>
        <taxon>Actinopterygii</taxon>
        <taxon>Neopterygii</taxon>
        <taxon>Teleostei</taxon>
        <taxon>Anguilliformes</taxon>
        <taxon>Anguillidae</taxon>
        <taxon>Anguilla</taxon>
    </lineage>
</organism>
<sequence>MVWLGPLVPEKGNLNATAHNDILENCALPTLWQQFGEAPFQSQQDSAPMHKARSIKKWFAVWWGRIEWPA</sequence>
<dbReference type="InterPro" id="IPR036397">
    <property type="entry name" value="RNaseH_sf"/>
</dbReference>
<dbReference type="AlphaFoldDB" id="A0A0E9RUY3"/>
<dbReference type="Gene3D" id="3.30.420.10">
    <property type="entry name" value="Ribonuclease H-like superfamily/Ribonuclease H"/>
    <property type="match status" value="1"/>
</dbReference>